<keyword evidence="1" id="KW-1133">Transmembrane helix</keyword>
<gene>
    <name evidence="2" type="primary">ATP8</name>
</gene>
<reference evidence="2" key="2">
    <citation type="journal article" date="2018" name="Int. J. Biol. Macromol.">
        <title>Higher tRNA gene duplication in mitogenomes of praying mantises (Dictyoptera, Mantodea) and the phylogeny within Mantodea.</title>
        <authorList>
            <person name="Zhang L.-P."/>
            <person name="Yu D.-N."/>
            <person name="Storey K.B."/>
            <person name="Cheng H.-Y."/>
            <person name="Zhang J.-Y."/>
        </authorList>
    </citation>
    <scope>NUCLEOTIDE SEQUENCE</scope>
</reference>
<keyword evidence="1" id="KW-0812">Transmembrane</keyword>
<geneLocation type="mitochondrion" evidence="2"/>
<evidence type="ECO:0000313" key="2">
    <source>
        <dbReference type="EMBL" id="AVE15675.1"/>
    </source>
</evidence>
<name>A0A343UN25_9NEOP</name>
<accession>A0A343UN25</accession>
<dbReference type="AlphaFoldDB" id="A0A343UN25"/>
<evidence type="ECO:0000256" key="1">
    <source>
        <dbReference type="SAM" id="Phobius"/>
    </source>
</evidence>
<protein>
    <submittedName>
        <fullName evidence="2">ATP synthase F0 subunit 8</fullName>
    </submittedName>
</protein>
<organism evidence="2">
    <name type="scientific">Haania sp. JZ-2017</name>
    <dbReference type="NCBI Taxonomy" id="2073092"/>
    <lineage>
        <taxon>Eukaryota</taxon>
        <taxon>Metazoa</taxon>
        <taxon>Ecdysozoa</taxon>
        <taxon>Arthropoda</taxon>
        <taxon>Hexapoda</taxon>
        <taxon>Insecta</taxon>
        <taxon>Pterygota</taxon>
        <taxon>Neoptera</taxon>
        <taxon>Polyneoptera</taxon>
        <taxon>Dictyoptera</taxon>
        <taxon>Mantodea</taxon>
        <taxon>Eumantodea</taxon>
        <taxon>Haanioidea</taxon>
        <taxon>Haaniidae</taxon>
        <taxon>Haaniinae</taxon>
        <taxon>Haania</taxon>
    </lineage>
</organism>
<keyword evidence="1" id="KW-0472">Membrane</keyword>
<sequence>MPQMMPLNWMSMFILFTLLIMMFNMLNYFVLINKMKKKMLIKTNNNTMIWKW</sequence>
<keyword evidence="2" id="KW-0496">Mitochondrion</keyword>
<reference evidence="2" key="1">
    <citation type="submission" date="2017-02" db="EMBL/GenBank/DDBJ databases">
        <authorList>
            <person name="Peterson S.W."/>
        </authorList>
    </citation>
    <scope>NUCLEOTIDE SEQUENCE</scope>
</reference>
<dbReference type="EMBL" id="KY689130">
    <property type="protein sequence ID" value="AVE15675.1"/>
    <property type="molecule type" value="Genomic_DNA"/>
</dbReference>
<feature type="transmembrane region" description="Helical" evidence="1">
    <location>
        <begin position="12"/>
        <end position="32"/>
    </location>
</feature>
<proteinExistence type="predicted"/>